<organism evidence="4 5">
    <name type="scientific">Linnemannia gamsii</name>
    <dbReference type="NCBI Taxonomy" id="64522"/>
    <lineage>
        <taxon>Eukaryota</taxon>
        <taxon>Fungi</taxon>
        <taxon>Fungi incertae sedis</taxon>
        <taxon>Mucoromycota</taxon>
        <taxon>Mortierellomycotina</taxon>
        <taxon>Mortierellomycetes</taxon>
        <taxon>Mortierellales</taxon>
        <taxon>Mortierellaceae</taxon>
        <taxon>Linnemannia</taxon>
    </lineage>
</organism>
<proteinExistence type="predicted"/>
<protein>
    <submittedName>
        <fullName evidence="4">Uncharacterized protein</fullName>
    </submittedName>
</protein>
<feature type="compositionally biased region" description="Basic and acidic residues" evidence="2">
    <location>
        <begin position="433"/>
        <end position="443"/>
    </location>
</feature>
<feature type="transmembrane region" description="Helical" evidence="3">
    <location>
        <begin position="7"/>
        <end position="27"/>
    </location>
</feature>
<evidence type="ECO:0000256" key="1">
    <source>
        <dbReference type="SAM" id="Coils"/>
    </source>
</evidence>
<feature type="region of interest" description="Disordered" evidence="2">
    <location>
        <begin position="206"/>
        <end position="261"/>
    </location>
</feature>
<accession>A0ABQ7JMK1</accession>
<evidence type="ECO:0000313" key="5">
    <source>
        <dbReference type="Proteomes" id="UP001194696"/>
    </source>
</evidence>
<feature type="compositionally biased region" description="Basic and acidic residues" evidence="2">
    <location>
        <begin position="152"/>
        <end position="162"/>
    </location>
</feature>
<keyword evidence="5" id="KW-1185">Reference proteome</keyword>
<feature type="compositionally biased region" description="Basic and acidic residues" evidence="2">
    <location>
        <begin position="239"/>
        <end position="248"/>
    </location>
</feature>
<feature type="compositionally biased region" description="Pro residues" evidence="2">
    <location>
        <begin position="513"/>
        <end position="525"/>
    </location>
</feature>
<feature type="coiled-coil region" evidence="1">
    <location>
        <begin position="803"/>
        <end position="830"/>
    </location>
</feature>
<keyword evidence="1" id="KW-0175">Coiled coil</keyword>
<feature type="compositionally biased region" description="Low complexity" evidence="2">
    <location>
        <begin position="206"/>
        <end position="219"/>
    </location>
</feature>
<sequence>MAVSRTWVLKGSLWIQAVFLLVLTSILADMNAWIGAILTGVGLFFVVIGIIAAHKRRIGYLYFYATLVGLWQILALTHILIICGLITLPVGKIDPAFIIGYKIVENPSYPLKIAIPVLYGSQWCTWCVILVCMVSLRLETVDPTLGFEIQDPKQRHSLDTRSNHASSSYPNMNGGSSNSNSSSSNNNPRMNQHLFNFRQSVIAPIGGESSPASSNSRSSGSGGAGIDGHSITRTNKGKGPVDKTRYGSDIEMPQAPERSWVGMERRASSDSNAIFIPNDPRISQVVVTFEDKSLNSQQEHASRSLFALESFSKQQIPDATTIYITNHHYERSSNIDGNKAIVHDGQPSSSSQSASAAAAGRGLGAVSNKSDSYILNFSASGESFSDMIFKSAQDPISLPMIPLSTATPVMTASPFSTGPVSPPSQQPPAATKEMAEFHSHMDGDAPNPARIRGTGTKVSLTLSSDSSSSELSALSNAYSSDSDDMLEFAPINTTTSANTQVKPQQQTEGPLLSLPPPLPPPPQPQHGPDGVVAGLAMTSVGPLHIIPKNQNQQQPQHIAAFSDLKSCDEFEKESHQHASHGQSGGNNHPPQAQPNSSDSSHSLSSLSSTSTRSRNDDRSERHQVLGTTDHKSTNTSSSQGYFEQPVSNLVSAQPQPQPPSPFNYTPAPFTPFPVGTAAVSVTSTTKKKFQIPTIVIHADDEDGEPPRVLSQQDIEYLTTMPPAPLRPLIQPWDDIQEESDEELYDDGYDDYDDYPHPHHQPHYHDHHQQQLYQQFPTAVGAIAYDYEDIDEREVVHNHREPELMGMRSRIDEAQLQRVQLQQQQQHQQLRRQSQLQDLHNVRAMQFNLSKDGGGGIESEDGPYAFDVPIDLDIDRADLEGLEME</sequence>
<evidence type="ECO:0000256" key="3">
    <source>
        <dbReference type="SAM" id="Phobius"/>
    </source>
</evidence>
<feature type="region of interest" description="Disordered" evidence="2">
    <location>
        <begin position="412"/>
        <end position="453"/>
    </location>
</feature>
<gene>
    <name evidence="4" type="ORF">BGZ96_001472</name>
</gene>
<evidence type="ECO:0000313" key="4">
    <source>
        <dbReference type="EMBL" id="KAG0280660.1"/>
    </source>
</evidence>
<evidence type="ECO:0000256" key="2">
    <source>
        <dbReference type="SAM" id="MobiDB-lite"/>
    </source>
</evidence>
<feature type="transmembrane region" description="Helical" evidence="3">
    <location>
        <begin position="33"/>
        <end position="53"/>
    </location>
</feature>
<name>A0ABQ7JMK1_9FUNG</name>
<dbReference type="EMBL" id="JAAAIM010001246">
    <property type="protein sequence ID" value="KAG0280660.1"/>
    <property type="molecule type" value="Genomic_DNA"/>
</dbReference>
<feature type="compositionally biased region" description="Polar residues" evidence="2">
    <location>
        <begin position="495"/>
        <end position="508"/>
    </location>
</feature>
<feature type="region of interest" description="Disordered" evidence="2">
    <location>
        <begin position="152"/>
        <end position="191"/>
    </location>
</feature>
<feature type="transmembrane region" description="Helical" evidence="3">
    <location>
        <begin position="60"/>
        <end position="88"/>
    </location>
</feature>
<feature type="region of interest" description="Disordered" evidence="2">
    <location>
        <begin position="495"/>
        <end position="533"/>
    </location>
</feature>
<dbReference type="Proteomes" id="UP001194696">
    <property type="component" value="Unassembled WGS sequence"/>
</dbReference>
<feature type="compositionally biased region" description="Polar residues" evidence="2">
    <location>
        <begin position="579"/>
        <end position="594"/>
    </location>
</feature>
<feature type="compositionally biased region" description="Low complexity" evidence="2">
    <location>
        <begin position="595"/>
        <end position="612"/>
    </location>
</feature>
<feature type="region of interest" description="Disordered" evidence="2">
    <location>
        <begin position="569"/>
        <end position="641"/>
    </location>
</feature>
<comment type="caution">
    <text evidence="4">The sequence shown here is derived from an EMBL/GenBank/DDBJ whole genome shotgun (WGS) entry which is preliminary data.</text>
</comment>
<keyword evidence="3" id="KW-0812">Transmembrane</keyword>
<keyword evidence="3" id="KW-1133">Transmembrane helix</keyword>
<feature type="compositionally biased region" description="Basic and acidic residues" evidence="2">
    <location>
        <begin position="613"/>
        <end position="632"/>
    </location>
</feature>
<reference evidence="4 5" key="1">
    <citation type="journal article" date="2020" name="Fungal Divers.">
        <title>Resolving the Mortierellaceae phylogeny through synthesis of multi-gene phylogenetics and phylogenomics.</title>
        <authorList>
            <person name="Vandepol N."/>
            <person name="Liber J."/>
            <person name="Desiro A."/>
            <person name="Na H."/>
            <person name="Kennedy M."/>
            <person name="Barry K."/>
            <person name="Grigoriev I.V."/>
            <person name="Miller A.N."/>
            <person name="O'Donnell K."/>
            <person name="Stajich J.E."/>
            <person name="Bonito G."/>
        </authorList>
    </citation>
    <scope>NUCLEOTIDE SEQUENCE [LARGE SCALE GENOMIC DNA]</scope>
    <source>
        <strain evidence="4 5">AD045</strain>
    </source>
</reference>
<feature type="compositionally biased region" description="Low complexity" evidence="2">
    <location>
        <begin position="166"/>
        <end position="191"/>
    </location>
</feature>
<keyword evidence="3" id="KW-0472">Membrane</keyword>